<dbReference type="RefSeq" id="WP_244723389.1">
    <property type="nucleotide sequence ID" value="NZ_CP095049.1"/>
</dbReference>
<dbReference type="InterPro" id="IPR002656">
    <property type="entry name" value="Acyl_transf_3_dom"/>
</dbReference>
<proteinExistence type="predicted"/>
<feature type="transmembrane region" description="Helical" evidence="1">
    <location>
        <begin position="151"/>
        <end position="184"/>
    </location>
</feature>
<feature type="transmembrane region" description="Helical" evidence="1">
    <location>
        <begin position="55"/>
        <end position="77"/>
    </location>
</feature>
<organism evidence="3 4">
    <name type="scientific">Hymenobacter cellulosivorans</name>
    <dbReference type="NCBI Taxonomy" id="2932249"/>
    <lineage>
        <taxon>Bacteria</taxon>
        <taxon>Pseudomonadati</taxon>
        <taxon>Bacteroidota</taxon>
        <taxon>Cytophagia</taxon>
        <taxon>Cytophagales</taxon>
        <taxon>Hymenobacteraceae</taxon>
        <taxon>Hymenobacter</taxon>
    </lineage>
</organism>
<feature type="transmembrane region" description="Helical" evidence="1">
    <location>
        <begin position="98"/>
        <end position="117"/>
    </location>
</feature>
<evidence type="ECO:0000256" key="1">
    <source>
        <dbReference type="SAM" id="Phobius"/>
    </source>
</evidence>
<keyword evidence="1" id="KW-0472">Membrane</keyword>
<keyword evidence="1" id="KW-1133">Transmembrane helix</keyword>
<dbReference type="GO" id="GO:0016746">
    <property type="term" value="F:acyltransferase activity"/>
    <property type="evidence" value="ECO:0007669"/>
    <property type="project" value="UniProtKB-KW"/>
</dbReference>
<keyword evidence="3" id="KW-0808">Transferase</keyword>
<gene>
    <name evidence="3" type="ORF">MUN80_10515</name>
</gene>
<keyword evidence="3" id="KW-0012">Acyltransferase</keyword>
<sequence>MQIQTASSAPPAVNRFSPNLEAVRGFAALLVVWSHAVSFPLTLDPGYTVTGFFSYLAPSHFSVLVFFVLSGYVIGLTNRRALTAATIKDYLRKRGTRLYPIYFVCMLLAVLVGGTAAYSGRTILGNFTFLQILLTPVIAENAPAWSLHFEVIYYLLFIPISYLGLHPLLMMGGAFAVGMLNLWLFPTNPLLSSYSFGFSFWLAGLTLAFYADKFSYRQPSYQQLLAVLLLFVSLRGFDAPETLLRKIVDATVGSHLHYIGGDNFTSIISFYDYAWLPYAVASIVLFAHKSFRYQRIFMTGLFVLPGLTWLHIYETRAALNVSLYGLSSLFYVLALLTYFIESKWVEPVAQAFIGVFIRVGSISYGLYIVHFPLLMLMARLDFFTGSALTFWVRFAGLLGVSFLGAYWLERKFQPWVKAHFTG</sequence>
<feature type="transmembrane region" description="Helical" evidence="1">
    <location>
        <begin position="25"/>
        <end position="43"/>
    </location>
</feature>
<feature type="transmembrane region" description="Helical" evidence="1">
    <location>
        <begin position="295"/>
        <end position="312"/>
    </location>
</feature>
<feature type="transmembrane region" description="Helical" evidence="1">
    <location>
        <begin position="270"/>
        <end position="288"/>
    </location>
</feature>
<feature type="transmembrane region" description="Helical" evidence="1">
    <location>
        <begin position="390"/>
        <end position="408"/>
    </location>
</feature>
<dbReference type="Pfam" id="PF01757">
    <property type="entry name" value="Acyl_transf_3"/>
    <property type="match status" value="1"/>
</dbReference>
<evidence type="ECO:0000313" key="3">
    <source>
        <dbReference type="EMBL" id="UOQ55168.1"/>
    </source>
</evidence>
<reference evidence="3 4" key="1">
    <citation type="submission" date="2022-04" db="EMBL/GenBank/DDBJ databases">
        <title>Hymenobacter sp. isolated from the air.</title>
        <authorList>
            <person name="Won M."/>
            <person name="Lee C.-M."/>
            <person name="Woen H.-Y."/>
            <person name="Kwon S.-W."/>
        </authorList>
    </citation>
    <scope>NUCLEOTIDE SEQUENCE [LARGE SCALE GENOMIC DNA]</scope>
    <source>
        <strain evidence="4">5116 S-27</strain>
    </source>
</reference>
<dbReference type="Proteomes" id="UP000831785">
    <property type="component" value="Chromosome"/>
</dbReference>
<feature type="domain" description="Acyltransferase 3" evidence="2">
    <location>
        <begin position="19"/>
        <end position="296"/>
    </location>
</feature>
<feature type="transmembrane region" description="Helical" evidence="1">
    <location>
        <begin position="352"/>
        <end position="378"/>
    </location>
</feature>
<keyword evidence="4" id="KW-1185">Reference proteome</keyword>
<evidence type="ECO:0000259" key="2">
    <source>
        <dbReference type="Pfam" id="PF01757"/>
    </source>
</evidence>
<name>A0ABY4FF79_9BACT</name>
<feature type="transmembrane region" description="Helical" evidence="1">
    <location>
        <begin position="190"/>
        <end position="209"/>
    </location>
</feature>
<keyword evidence="1" id="KW-0812">Transmembrane</keyword>
<evidence type="ECO:0000313" key="4">
    <source>
        <dbReference type="Proteomes" id="UP000831785"/>
    </source>
</evidence>
<protein>
    <submittedName>
        <fullName evidence="3">Acyltransferase</fullName>
    </submittedName>
</protein>
<accession>A0ABY4FF79</accession>
<feature type="transmembrane region" description="Helical" evidence="1">
    <location>
        <begin position="318"/>
        <end position="340"/>
    </location>
</feature>
<dbReference type="EMBL" id="CP095049">
    <property type="protein sequence ID" value="UOQ55168.1"/>
    <property type="molecule type" value="Genomic_DNA"/>
</dbReference>